<dbReference type="GO" id="GO:0005802">
    <property type="term" value="C:trans-Golgi network"/>
    <property type="evidence" value="ECO:0007669"/>
    <property type="project" value="TreeGrafter"/>
</dbReference>
<proteinExistence type="predicted"/>
<dbReference type="GO" id="GO:0031267">
    <property type="term" value="F:small GTPase binding"/>
    <property type="evidence" value="ECO:0007669"/>
    <property type="project" value="TreeGrafter"/>
</dbReference>
<feature type="coiled-coil region" evidence="1">
    <location>
        <begin position="520"/>
        <end position="995"/>
    </location>
</feature>
<dbReference type="AlphaFoldDB" id="A0A6P3URI0"/>
<reference evidence="4" key="1">
    <citation type="submission" date="2025-08" db="UniProtKB">
        <authorList>
            <consortium name="RefSeq"/>
        </authorList>
    </citation>
    <scope>IDENTIFICATION</scope>
</reference>
<protein>
    <submittedName>
        <fullName evidence="4">Coiled-coil domain-containing protein 186 isoform X1</fullName>
    </submittedName>
</protein>
<feature type="region of interest" description="Disordered" evidence="2">
    <location>
        <begin position="431"/>
        <end position="452"/>
    </location>
</feature>
<gene>
    <name evidence="4" type="primary">LOC100741284</name>
</gene>
<keyword evidence="1" id="KW-0175">Coiled coil</keyword>
<dbReference type="GeneID" id="100741284"/>
<dbReference type="PANTHER" id="PTHR18911">
    <property type="entry name" value="CTCL TUMOR ANTIGEN HD-CL-01"/>
    <property type="match status" value="1"/>
</dbReference>
<dbReference type="PANTHER" id="PTHR18911:SF5">
    <property type="entry name" value="COILED-COIL DOMAIN-CONTAINING PROTEIN 186"/>
    <property type="match status" value="1"/>
</dbReference>
<dbReference type="Proteomes" id="UP000515180">
    <property type="component" value="Unplaced"/>
</dbReference>
<dbReference type="OrthoDB" id="5583482at2759"/>
<evidence type="ECO:0000256" key="2">
    <source>
        <dbReference type="SAM" id="MobiDB-lite"/>
    </source>
</evidence>
<evidence type="ECO:0000256" key="1">
    <source>
        <dbReference type="SAM" id="Coils"/>
    </source>
</evidence>
<keyword evidence="3" id="KW-1185">Reference proteome</keyword>
<dbReference type="InterPro" id="IPR038830">
    <property type="entry name" value="CCDC186"/>
</dbReference>
<dbReference type="CTD" id="39810"/>
<feature type="compositionally biased region" description="Basic and acidic residues" evidence="2">
    <location>
        <begin position="433"/>
        <end position="442"/>
    </location>
</feature>
<accession>A0A6P3URI0</accession>
<feature type="compositionally biased region" description="Low complexity" evidence="2">
    <location>
        <begin position="443"/>
        <end position="452"/>
    </location>
</feature>
<dbReference type="GO" id="GO:0099518">
    <property type="term" value="P:vesicle cytoskeletal trafficking"/>
    <property type="evidence" value="ECO:0007669"/>
    <property type="project" value="TreeGrafter"/>
</dbReference>
<dbReference type="RefSeq" id="XP_012239361.1">
    <property type="nucleotide sequence ID" value="XM_012383938.3"/>
</dbReference>
<evidence type="ECO:0000313" key="4">
    <source>
        <dbReference type="RefSeq" id="XP_012239361.1"/>
    </source>
</evidence>
<organism evidence="3 4">
    <name type="scientific">Bombus impatiens</name>
    <name type="common">Bumblebee</name>
    <dbReference type="NCBI Taxonomy" id="132113"/>
    <lineage>
        <taxon>Eukaryota</taxon>
        <taxon>Metazoa</taxon>
        <taxon>Ecdysozoa</taxon>
        <taxon>Arthropoda</taxon>
        <taxon>Hexapoda</taxon>
        <taxon>Insecta</taxon>
        <taxon>Pterygota</taxon>
        <taxon>Neoptera</taxon>
        <taxon>Endopterygota</taxon>
        <taxon>Hymenoptera</taxon>
        <taxon>Apocrita</taxon>
        <taxon>Aculeata</taxon>
        <taxon>Apoidea</taxon>
        <taxon>Anthophila</taxon>
        <taxon>Apidae</taxon>
        <taxon>Bombus</taxon>
        <taxon>Pyrobombus</taxon>
    </lineage>
</organism>
<sequence length="1186" mass="136361">MEFTVGEMEGKKLELSFQDKIFSENVNQADSSVKSDVSIAEDINPITQQDIKIHEEIMPIHEEFVQDSTDEIRGDSVLIKNSDEKKYQLIERNNIDTTVKSSTSLSNFTSEFIKCQTSVDTILSQEKCLQKSSSCNDIKLSSTTLYDTLLCTSSDTISNHNVRSISPNTICNDEEEIIFNNKLYMEEHETKSLKNIVGVDTHENCGVKENIGETEEEVYHPNANGKLLVNNGQAPRSLVKYEKNFNEEQKLCEIIKDTKIQSNVISRPTLVDDSRLVKISLPTNPINIMQSNAQFLNKSRNFLNFITEKSTNIMEKALLPQHIAMRYNSVMKSVDNICNEKRYTEESSGMESSLTGSAFNNTSDSFLKTKSISYVTKGQMDVQTVENEYVKNDENKNTFMLSSNETISGNIEQNSKYLITNEYISDQNNVIDHSPKLKDSKQSESSSISNNVNKTNDNVLCANTSRNHNLNFVVLNPGGNNIEEAITDTIYKKGEASADFEESKQSLLQHPVYLTLLKDYADLKSKHLKLQEKVEHLEERNRILEAENKGEIFSVQIETLEKTINRLTLELHTSLEAQEMYKKEYSAANKERESMVMKYAVSEKQLIDTQRAKESAERKVKEMTMQQETLHSKLREMQGERGRICNILTGKHREVTDLQREVEKLKEDVKMRDIKLQWTQNKLKTEMDLQKETQQKLDKATIRINEMKEECEQVRKETQETMRKFQQSEENKAVTLDQQLKEQQARLILERHVTEDKEMLRIQLQKEVDTLKHRQQVLIEENNTLSLKIQDVEKNRLNYESNLNNLKIITDQRQKEITELLSKVSELESLKTQLQHKNQYLASTEVEIQHLRLANEELQADMSACQQKEAEMLDFTQKLTDKNVRLQSEFTAIEAKAKQLEQEHGPLYQSISELTDKVKALEENLAREKKARIEESEVLERCLTEQTQAAKNLAQQLEDSQGENAVLKRKQQLSMKEMTRELQQCRKKLDAFETSIPYNSLSVASRTGSNISLNTGDALNGALSDNSINGDQSIQPTEPSRQLLIDRIIKLQESNARKAEKLDFFEEHTRILVEELQKKKKIIQTYILHENIGAMGGNERDKYKHIKSRRNAAELARHGGIMASVYNQRVSDDNMTLELSLEINQKLQAVLEDALFKNITLKDNIDTLGEEIARLTMQNQQRQNTH</sequence>
<dbReference type="OMA" id="EMLDFTQ"/>
<name>A0A6P3URI0_BOMIM</name>
<evidence type="ECO:0000313" key="3">
    <source>
        <dbReference type="Proteomes" id="UP000515180"/>
    </source>
</evidence>